<dbReference type="Proteomes" id="UP000492821">
    <property type="component" value="Unassembled WGS sequence"/>
</dbReference>
<protein>
    <submittedName>
        <fullName evidence="2">RNase III domain-containing protein</fullName>
    </submittedName>
</protein>
<evidence type="ECO:0000313" key="1">
    <source>
        <dbReference type="Proteomes" id="UP000492821"/>
    </source>
</evidence>
<reference evidence="2" key="2">
    <citation type="submission" date="2020-10" db="UniProtKB">
        <authorList>
            <consortium name="WormBaseParasite"/>
        </authorList>
    </citation>
    <scope>IDENTIFICATION</scope>
</reference>
<dbReference type="WBParaSite" id="Pan_g21677.t1">
    <property type="protein sequence ID" value="Pan_g21677.t1"/>
    <property type="gene ID" value="Pan_g21677"/>
</dbReference>
<organism evidence="1 2">
    <name type="scientific">Panagrellus redivivus</name>
    <name type="common">Microworm</name>
    <dbReference type="NCBI Taxonomy" id="6233"/>
    <lineage>
        <taxon>Eukaryota</taxon>
        <taxon>Metazoa</taxon>
        <taxon>Ecdysozoa</taxon>
        <taxon>Nematoda</taxon>
        <taxon>Chromadorea</taxon>
        <taxon>Rhabditida</taxon>
        <taxon>Tylenchina</taxon>
        <taxon>Panagrolaimomorpha</taxon>
        <taxon>Panagrolaimoidea</taxon>
        <taxon>Panagrolaimidae</taxon>
        <taxon>Panagrellus</taxon>
    </lineage>
</organism>
<name>A0A7E4ZWE2_PANRE</name>
<reference evidence="1" key="1">
    <citation type="journal article" date="2013" name="Genetics">
        <title>The draft genome and transcriptome of Panagrellus redivivus are shaped by the harsh demands of a free-living lifestyle.</title>
        <authorList>
            <person name="Srinivasan J."/>
            <person name="Dillman A.R."/>
            <person name="Macchietto M.G."/>
            <person name="Heikkinen L."/>
            <person name="Lakso M."/>
            <person name="Fracchia K.M."/>
            <person name="Antoshechkin I."/>
            <person name="Mortazavi A."/>
            <person name="Wong G."/>
            <person name="Sternberg P.W."/>
        </authorList>
    </citation>
    <scope>NUCLEOTIDE SEQUENCE [LARGE SCALE GENOMIC DNA]</scope>
    <source>
        <strain evidence="1">MT8872</strain>
    </source>
</reference>
<proteinExistence type="predicted"/>
<accession>A0A7E4ZWE2</accession>
<keyword evidence="1" id="KW-1185">Reference proteome</keyword>
<dbReference type="AlphaFoldDB" id="A0A7E4ZWE2"/>
<evidence type="ECO:0000313" key="2">
    <source>
        <dbReference type="WBParaSite" id="Pan_g21677.t1"/>
    </source>
</evidence>
<sequence length="220" mass="24738">MEPFYEGLAENTRLEYIGDSVGLTFLKRYSESHDCFPTLRLANYAVLDQLAHANINTLEVPGSMAGWNKRLCRVVNVEVIEKSRAFHNPLHRDDKIKLNYCPATLKRVEFHAPILNDLVPKMINLTFSAVDELIFHYIIGMHVNGGELKGLNWLTRCINIIWASILNHSGTVIARTRPRMRSKATAAEFEALCRESASCGQQYANQSANGYGGPTVEEVD</sequence>